<dbReference type="EMBL" id="CAUEEQ010024990">
    <property type="protein sequence ID" value="CAJ0946119.1"/>
    <property type="molecule type" value="Genomic_DNA"/>
</dbReference>
<feature type="domain" description="Tc1-like transposase DDE" evidence="4">
    <location>
        <begin position="31"/>
        <end position="87"/>
    </location>
</feature>
<organism evidence="5 6">
    <name type="scientific">Ranitomeya imitator</name>
    <name type="common">mimic poison frog</name>
    <dbReference type="NCBI Taxonomy" id="111125"/>
    <lineage>
        <taxon>Eukaryota</taxon>
        <taxon>Metazoa</taxon>
        <taxon>Chordata</taxon>
        <taxon>Craniata</taxon>
        <taxon>Vertebrata</taxon>
        <taxon>Euteleostomi</taxon>
        <taxon>Amphibia</taxon>
        <taxon>Batrachia</taxon>
        <taxon>Anura</taxon>
        <taxon>Neobatrachia</taxon>
        <taxon>Hyloidea</taxon>
        <taxon>Dendrobatidae</taxon>
        <taxon>Dendrobatinae</taxon>
        <taxon>Ranitomeya</taxon>
    </lineage>
</organism>
<dbReference type="Pfam" id="PF07731">
    <property type="entry name" value="Cu-oxidase_2"/>
    <property type="match status" value="1"/>
</dbReference>
<sequence>MRPSTEISWMKTSSTVLWISDLAEGSPSKQDNDPNHTDKITKEWLQNNSVTILGWPNQSPDLYLIEHLWRDLKMAAHQRSPSNLTELERTCKEEWQRIPKSRTTSSLTAELCINPPTPLIGSFLCTLCIAINGKLYANLQGLTMHVGDHIHWHLIGLGNEVDIHTVHFHAHSFTYTVGDDYHSDVFALFPGTFQTVDMVAKTPGTWLLHCHVADHVHAGMETLYTVLESK</sequence>
<reference evidence="5" key="1">
    <citation type="submission" date="2023-07" db="EMBL/GenBank/DDBJ databases">
        <authorList>
            <person name="Stuckert A."/>
        </authorList>
    </citation>
    <scope>NUCLEOTIDE SEQUENCE</scope>
</reference>
<protein>
    <recommendedName>
        <fullName evidence="1">ferroxidase</fullName>
        <ecNumber evidence="1">1.16.3.1</ecNumber>
    </recommendedName>
</protein>
<keyword evidence="2" id="KW-0479">Metal-binding</keyword>
<dbReference type="Gene3D" id="3.30.420.10">
    <property type="entry name" value="Ribonuclease H-like superfamily/Ribonuclease H"/>
    <property type="match status" value="1"/>
</dbReference>
<dbReference type="Gene3D" id="2.60.40.420">
    <property type="entry name" value="Cupredoxins - blue copper proteins"/>
    <property type="match status" value="1"/>
</dbReference>
<evidence type="ECO:0000313" key="5">
    <source>
        <dbReference type="EMBL" id="CAJ0946119.1"/>
    </source>
</evidence>
<dbReference type="InterPro" id="IPR002355">
    <property type="entry name" value="Cu_oxidase_Cu_BS"/>
</dbReference>
<dbReference type="InterPro" id="IPR008972">
    <property type="entry name" value="Cupredoxin"/>
</dbReference>
<dbReference type="EC" id="1.16.3.1" evidence="1"/>
<dbReference type="InterPro" id="IPR038717">
    <property type="entry name" value="Tc1-like_DDE_dom"/>
</dbReference>
<comment type="caution">
    <text evidence="5">The sequence shown here is derived from an EMBL/GenBank/DDBJ whole genome shotgun (WGS) entry which is preliminary data.</text>
</comment>
<dbReference type="InterPro" id="IPR036397">
    <property type="entry name" value="RNaseH_sf"/>
</dbReference>
<dbReference type="PROSITE" id="PS00079">
    <property type="entry name" value="MULTICOPPER_OXIDASE1"/>
    <property type="match status" value="1"/>
</dbReference>
<dbReference type="PROSITE" id="PS00080">
    <property type="entry name" value="MULTICOPPER_OXIDASE2"/>
    <property type="match status" value="1"/>
</dbReference>
<feature type="domain" description="Plastocyanin-like" evidence="3">
    <location>
        <begin position="132"/>
        <end position="226"/>
    </location>
</feature>
<dbReference type="Pfam" id="PF13358">
    <property type="entry name" value="DDE_3"/>
    <property type="match status" value="1"/>
</dbReference>
<name>A0ABN9LN27_9NEOB</name>
<evidence type="ECO:0000259" key="4">
    <source>
        <dbReference type="Pfam" id="PF13358"/>
    </source>
</evidence>
<evidence type="ECO:0000256" key="1">
    <source>
        <dbReference type="ARBA" id="ARBA00013107"/>
    </source>
</evidence>
<evidence type="ECO:0000313" key="6">
    <source>
        <dbReference type="Proteomes" id="UP001176940"/>
    </source>
</evidence>
<gene>
    <name evidence="5" type="ORF">RIMI_LOCUS11179045</name>
</gene>
<evidence type="ECO:0000256" key="2">
    <source>
        <dbReference type="ARBA" id="ARBA00022723"/>
    </source>
</evidence>
<dbReference type="SUPFAM" id="SSF49503">
    <property type="entry name" value="Cupredoxins"/>
    <property type="match status" value="1"/>
</dbReference>
<keyword evidence="6" id="KW-1185">Reference proteome</keyword>
<evidence type="ECO:0000259" key="3">
    <source>
        <dbReference type="Pfam" id="PF07731"/>
    </source>
</evidence>
<dbReference type="Proteomes" id="UP001176940">
    <property type="component" value="Unassembled WGS sequence"/>
</dbReference>
<accession>A0ABN9LN27</accession>
<dbReference type="InterPro" id="IPR033138">
    <property type="entry name" value="Cu_oxidase_CS"/>
</dbReference>
<dbReference type="InterPro" id="IPR011706">
    <property type="entry name" value="Cu-oxidase_C"/>
</dbReference>
<proteinExistence type="predicted"/>